<keyword evidence="3" id="KW-1185">Reference proteome</keyword>
<organism evidence="2 3">
    <name type="scientific">Armillaria ostoyae</name>
    <name type="common">Armillaria root rot fungus</name>
    <dbReference type="NCBI Taxonomy" id="47428"/>
    <lineage>
        <taxon>Eukaryota</taxon>
        <taxon>Fungi</taxon>
        <taxon>Dikarya</taxon>
        <taxon>Basidiomycota</taxon>
        <taxon>Agaricomycotina</taxon>
        <taxon>Agaricomycetes</taxon>
        <taxon>Agaricomycetidae</taxon>
        <taxon>Agaricales</taxon>
        <taxon>Marasmiineae</taxon>
        <taxon>Physalacriaceae</taxon>
        <taxon>Armillaria</taxon>
    </lineage>
</organism>
<evidence type="ECO:0000313" key="3">
    <source>
        <dbReference type="Proteomes" id="UP000219338"/>
    </source>
</evidence>
<gene>
    <name evidence="2" type="ORF">ARMOST_02940</name>
</gene>
<accession>A0A284QT12</accession>
<dbReference type="AlphaFoldDB" id="A0A284QT12"/>
<dbReference type="Proteomes" id="UP000219338">
    <property type="component" value="Unassembled WGS sequence"/>
</dbReference>
<proteinExistence type="predicted"/>
<reference evidence="3" key="1">
    <citation type="journal article" date="2017" name="Nat. Ecol. Evol.">
        <title>Genome expansion and lineage-specific genetic innovations in the forest pathogenic fungi Armillaria.</title>
        <authorList>
            <person name="Sipos G."/>
            <person name="Prasanna A.N."/>
            <person name="Walter M.C."/>
            <person name="O'Connor E."/>
            <person name="Balint B."/>
            <person name="Krizsan K."/>
            <person name="Kiss B."/>
            <person name="Hess J."/>
            <person name="Varga T."/>
            <person name="Slot J."/>
            <person name="Riley R."/>
            <person name="Boka B."/>
            <person name="Rigling D."/>
            <person name="Barry K."/>
            <person name="Lee J."/>
            <person name="Mihaltcheva S."/>
            <person name="LaButti K."/>
            <person name="Lipzen A."/>
            <person name="Waldron R."/>
            <person name="Moloney N.M."/>
            <person name="Sperisen C."/>
            <person name="Kredics L."/>
            <person name="Vagvoelgyi C."/>
            <person name="Patrignani A."/>
            <person name="Fitzpatrick D."/>
            <person name="Nagy I."/>
            <person name="Doyle S."/>
            <person name="Anderson J.B."/>
            <person name="Grigoriev I.V."/>
            <person name="Gueldener U."/>
            <person name="Muensterkoetter M."/>
            <person name="Nagy L.G."/>
        </authorList>
    </citation>
    <scope>NUCLEOTIDE SEQUENCE [LARGE SCALE GENOMIC DNA]</scope>
    <source>
        <strain evidence="3">C18/9</strain>
    </source>
</reference>
<evidence type="ECO:0000313" key="2">
    <source>
        <dbReference type="EMBL" id="SJK99632.1"/>
    </source>
</evidence>
<feature type="region of interest" description="Disordered" evidence="1">
    <location>
        <begin position="1"/>
        <end position="95"/>
    </location>
</feature>
<sequence>MPPRKRPKPPPKDANISVQSHVMTQPSMHQSFSGGGAGSSMLAKPWLETGAQACPSSSSKKREQEPSPVNLDNERDDDVPHLHEVDNDGDTWSTRSHLDFAIL</sequence>
<evidence type="ECO:0000256" key="1">
    <source>
        <dbReference type="SAM" id="MobiDB-lite"/>
    </source>
</evidence>
<protein>
    <submittedName>
        <fullName evidence="2">Uncharacterized protein</fullName>
    </submittedName>
</protein>
<dbReference type="EMBL" id="FUEG01000002">
    <property type="protein sequence ID" value="SJK99632.1"/>
    <property type="molecule type" value="Genomic_DNA"/>
</dbReference>
<feature type="compositionally biased region" description="Polar residues" evidence="1">
    <location>
        <begin position="16"/>
        <end position="32"/>
    </location>
</feature>
<name>A0A284QT12_ARMOS</name>